<keyword evidence="1" id="KW-0479">Metal-binding</keyword>
<evidence type="ECO:0000259" key="4">
    <source>
        <dbReference type="PROSITE" id="PS50048"/>
    </source>
</evidence>
<dbReference type="InterPro" id="IPR007219">
    <property type="entry name" value="XnlR_reg_dom"/>
</dbReference>
<reference evidence="5" key="2">
    <citation type="submission" date="2012-05" db="EMBL/GenBank/DDBJ databases">
        <title>Annotation of the Genome Sequence of Fusarium oxysporum f. sp. melonis 26406.</title>
        <authorList>
            <consortium name="The Broad Institute Genomics Platform"/>
            <person name="Ma L.-J."/>
            <person name="Corby-Kistler H."/>
            <person name="Broz K."/>
            <person name="Gale L.R."/>
            <person name="Jonkers W."/>
            <person name="O'Donnell K."/>
            <person name="Ploetz R."/>
            <person name="Steinberg C."/>
            <person name="Schwartz D.C."/>
            <person name="VanEtten H."/>
            <person name="Zhou S."/>
            <person name="Young S.K."/>
            <person name="Zeng Q."/>
            <person name="Gargeya S."/>
            <person name="Fitzgerald M."/>
            <person name="Abouelleil A."/>
            <person name="Alvarado L."/>
            <person name="Chapman S.B."/>
            <person name="Gainer-Dewar J."/>
            <person name="Goldberg J."/>
            <person name="Griggs A."/>
            <person name="Gujja S."/>
            <person name="Hansen M."/>
            <person name="Howarth C."/>
            <person name="Imamovic A."/>
            <person name="Ireland A."/>
            <person name="Larimer J."/>
            <person name="McCowan C."/>
            <person name="Murphy C."/>
            <person name="Pearson M."/>
            <person name="Poon T.W."/>
            <person name="Priest M."/>
            <person name="Roberts A."/>
            <person name="Saif S."/>
            <person name="Shea T."/>
            <person name="Sykes S."/>
            <person name="Wortman J."/>
            <person name="Nusbaum C."/>
            <person name="Birren B."/>
        </authorList>
    </citation>
    <scope>NUCLEOTIDE SEQUENCE</scope>
    <source>
        <strain evidence="5">26406</strain>
    </source>
</reference>
<dbReference type="PANTHER" id="PTHR47425">
    <property type="entry name" value="FARB-RELATED"/>
    <property type="match status" value="1"/>
</dbReference>
<evidence type="ECO:0000313" key="5">
    <source>
        <dbReference type="EMBL" id="EXK33818.1"/>
    </source>
</evidence>
<dbReference type="EMBL" id="JH659336">
    <property type="protein sequence ID" value="EXK33818.1"/>
    <property type="molecule type" value="Genomic_DNA"/>
</dbReference>
<proteinExistence type="predicted"/>
<dbReference type="GO" id="GO:0008270">
    <property type="term" value="F:zinc ion binding"/>
    <property type="evidence" value="ECO:0007669"/>
    <property type="project" value="InterPro"/>
</dbReference>
<name>W9ZZQ8_FUSOX</name>
<feature type="region of interest" description="Disordered" evidence="3">
    <location>
        <begin position="148"/>
        <end position="206"/>
    </location>
</feature>
<protein>
    <recommendedName>
        <fullName evidence="4">Zn(2)-C6 fungal-type domain-containing protein</fullName>
    </recommendedName>
</protein>
<dbReference type="PROSITE" id="PS50048">
    <property type="entry name" value="ZN2_CY6_FUNGAL_2"/>
    <property type="match status" value="1"/>
</dbReference>
<dbReference type="GO" id="GO:0006351">
    <property type="term" value="P:DNA-templated transcription"/>
    <property type="evidence" value="ECO:0007669"/>
    <property type="project" value="InterPro"/>
</dbReference>
<dbReference type="InterPro" id="IPR052761">
    <property type="entry name" value="Fungal_Detox/Toxin_TFs"/>
</dbReference>
<organism evidence="5">
    <name type="scientific">Fusarium oxysporum f. sp. melonis 26406</name>
    <dbReference type="NCBI Taxonomy" id="1089452"/>
    <lineage>
        <taxon>Eukaryota</taxon>
        <taxon>Fungi</taxon>
        <taxon>Dikarya</taxon>
        <taxon>Ascomycota</taxon>
        <taxon>Pezizomycotina</taxon>
        <taxon>Sordariomycetes</taxon>
        <taxon>Hypocreomycetidae</taxon>
        <taxon>Hypocreales</taxon>
        <taxon>Nectriaceae</taxon>
        <taxon>Fusarium</taxon>
        <taxon>Fusarium oxysporum species complex</taxon>
    </lineage>
</organism>
<feature type="domain" description="Zn(2)-C6 fungal-type" evidence="4">
    <location>
        <begin position="28"/>
        <end position="60"/>
    </location>
</feature>
<dbReference type="OrthoDB" id="5121955at2759"/>
<feature type="compositionally biased region" description="Low complexity" evidence="3">
    <location>
        <begin position="178"/>
        <end position="189"/>
    </location>
</feature>
<dbReference type="AlphaFoldDB" id="W9ZZQ8"/>
<dbReference type="CDD" id="cd00067">
    <property type="entry name" value="GAL4"/>
    <property type="match status" value="1"/>
</dbReference>
<evidence type="ECO:0000256" key="1">
    <source>
        <dbReference type="ARBA" id="ARBA00022723"/>
    </source>
</evidence>
<accession>W9ZZQ8</accession>
<dbReference type="SUPFAM" id="SSF57701">
    <property type="entry name" value="Zn2/Cys6 DNA-binding domain"/>
    <property type="match status" value="1"/>
</dbReference>
<dbReference type="InterPro" id="IPR036864">
    <property type="entry name" value="Zn2-C6_fun-type_DNA-bd_sf"/>
</dbReference>
<feature type="region of interest" description="Disordered" evidence="3">
    <location>
        <begin position="100"/>
        <end position="133"/>
    </location>
</feature>
<gene>
    <name evidence="5" type="ORF">FOMG_11047</name>
</gene>
<dbReference type="GO" id="GO:0003677">
    <property type="term" value="F:DNA binding"/>
    <property type="evidence" value="ECO:0007669"/>
    <property type="project" value="InterPro"/>
</dbReference>
<dbReference type="Pfam" id="PF04082">
    <property type="entry name" value="Fungal_trans"/>
    <property type="match status" value="1"/>
</dbReference>
<dbReference type="CDD" id="cd12148">
    <property type="entry name" value="fungal_TF_MHR"/>
    <property type="match status" value="1"/>
</dbReference>
<dbReference type="SMART" id="SM00066">
    <property type="entry name" value="GAL4"/>
    <property type="match status" value="1"/>
</dbReference>
<dbReference type="InterPro" id="IPR001138">
    <property type="entry name" value="Zn2Cys6_DnaBD"/>
</dbReference>
<evidence type="ECO:0000256" key="2">
    <source>
        <dbReference type="ARBA" id="ARBA00023242"/>
    </source>
</evidence>
<reference evidence="5" key="1">
    <citation type="submission" date="2012-04" db="EMBL/GenBank/DDBJ databases">
        <title>The Genome Sequence of Fusarium oxysporum melonis.</title>
        <authorList>
            <consortium name="The Broad Institute Genome Sequencing Platform"/>
            <person name="Ma L.-J."/>
            <person name="Gale L.R."/>
            <person name="Schwartz D.C."/>
            <person name="Zhou S."/>
            <person name="Corby-Kistler H."/>
            <person name="Young S.K."/>
            <person name="Zeng Q."/>
            <person name="Gargeya S."/>
            <person name="Fitzgerald M."/>
            <person name="Haas B."/>
            <person name="Abouelleil A."/>
            <person name="Alvarado L."/>
            <person name="Arachchi H.M."/>
            <person name="Berlin A."/>
            <person name="Brown A."/>
            <person name="Chapman S.B."/>
            <person name="Chen Z."/>
            <person name="Dunbar C."/>
            <person name="Freedman E."/>
            <person name="Gearin G."/>
            <person name="Goldberg J."/>
            <person name="Griggs A."/>
            <person name="Gujja S."/>
            <person name="Heiman D."/>
            <person name="Howarth C."/>
            <person name="Larson L."/>
            <person name="Lui A."/>
            <person name="MacDonald P.J.P."/>
            <person name="Montmayeur A."/>
            <person name="Murphy C."/>
            <person name="Neiman D."/>
            <person name="Pearson M."/>
            <person name="Priest M."/>
            <person name="Roberts A."/>
            <person name="Saif S."/>
            <person name="Shea T."/>
            <person name="Shenoy N."/>
            <person name="Sisk P."/>
            <person name="Stolte C."/>
            <person name="Sykes S."/>
            <person name="Wortman J."/>
            <person name="Nusbaum C."/>
            <person name="Birren B."/>
        </authorList>
    </citation>
    <scope>NUCLEOTIDE SEQUENCE</scope>
    <source>
        <strain evidence="5">26406</strain>
    </source>
</reference>
<dbReference type="GO" id="GO:0000981">
    <property type="term" value="F:DNA-binding transcription factor activity, RNA polymerase II-specific"/>
    <property type="evidence" value="ECO:0007669"/>
    <property type="project" value="InterPro"/>
</dbReference>
<keyword evidence="2" id="KW-0539">Nucleus</keyword>
<dbReference type="HOGENOM" id="CLU_006329_9_4_1"/>
<feature type="region of interest" description="Disordered" evidence="3">
    <location>
        <begin position="1"/>
        <end position="22"/>
    </location>
</feature>
<dbReference type="Proteomes" id="UP000030703">
    <property type="component" value="Unassembled WGS sequence"/>
</dbReference>
<dbReference type="PANTHER" id="PTHR47425:SF2">
    <property type="entry name" value="FARB-RELATED"/>
    <property type="match status" value="1"/>
</dbReference>
<evidence type="ECO:0000256" key="3">
    <source>
        <dbReference type="SAM" id="MobiDB-lite"/>
    </source>
</evidence>
<sequence length="871" mass="98648">MDSAVLSPPLSTHQKTKRTQRRKRSTRACLSCRFRKVRCDVSVRGQPCTNCHLDCKNCLVVGRASRLNQQVPRNETSWSPRDDYQGDDRQLSEQLEDDEVDEANNANDSEPPPTGTETLDDHPGLSFHTPSLDPGLLTFGDAIDDTAFFENRPGDNETETAEIHSTSSRYDDGPPVIETSSSEHSSTHSLRMTAPNIPSARPGAHRTSTSTTVLFVHYPYLKVHSIHSIAQQDLNYMEAQGCLHVPTRPILDNFVEQYFRHHHPLIPLLNEGDFWEMYSQKESTGPQATMSLLVFQAMLFASCNFVSLHIIKQLGFSSLRTARAEFYRRTKLLYDLGSETSSLPLAQAAILMMGWVPPSNTTLNPYKTWLSLAIQHARSINADRYTEVPELIEITSTKQRKYQNSLHRLWWCCVIMDRISPLCTRFSLHITHDRFDFKNTIPLGAEHLQDDIYRSSVFTPAIKRRQIGIFSKFLELMILLTDVLTLTYPFEDSVKSKSRFAEDEDLAFEKCEASLKAWYVRVSALFPPFENEPKDSYGKGNDQEKSIVLQTNLMYIYYHTASIALCHYKILRQSLTSDSPGEDTARPGRSLKLQQSSFEVQDAAQKITKCYEELTRRRLARWLPISALACLATPLTLHTITARLSSLSNELSCNGSVEAGSTPASNQDRLKVLVETMNAFFPQYYGVEWVRQTARHVANLAQIDSQCLFQASGSSFTDWCQILRSQPNMYLRMIWTVDVCISKGRQPEEFDFPAWLRCLLKRSKGSRTRPRRLSYTTEQTVRQTGLIDDDLLAFVTDPKLSAADGDIFGEPLLELFDPQKLGISYDQQRNGIGAGGSSSQGGVDRMDWDLVEAMHDATENMLDRLGADFMA</sequence>
<dbReference type="Gene3D" id="4.10.240.10">
    <property type="entry name" value="Zn(2)-C6 fungal-type DNA-binding domain"/>
    <property type="match status" value="1"/>
</dbReference>
<dbReference type="VEuPathDB" id="FungiDB:FOMG_11047"/>